<evidence type="ECO:0000256" key="1">
    <source>
        <dbReference type="ARBA" id="ARBA00001946"/>
    </source>
</evidence>
<sequence>MRAVIARHHATSPQVIGSVARGEDHVGSDLDLLVEFSDEASLLDEIGLRLELEELLGVNVDIVAIDALRGHFRDRVLDEAVPL</sequence>
<evidence type="ECO:0000256" key="2">
    <source>
        <dbReference type="ARBA" id="ARBA00022649"/>
    </source>
</evidence>
<evidence type="ECO:0000256" key="3">
    <source>
        <dbReference type="ARBA" id="ARBA00022679"/>
    </source>
</evidence>
<dbReference type="GO" id="GO:0046872">
    <property type="term" value="F:metal ion binding"/>
    <property type="evidence" value="ECO:0007669"/>
    <property type="project" value="UniProtKB-KW"/>
</dbReference>
<comment type="cofactor">
    <cofactor evidence="1">
        <name>Mg(2+)</name>
        <dbReference type="ChEBI" id="CHEBI:18420"/>
    </cofactor>
</comment>
<dbReference type="PANTHER" id="PTHR33571">
    <property type="entry name" value="SSL8005 PROTEIN"/>
    <property type="match status" value="1"/>
</dbReference>
<feature type="domain" description="Polymerase nucleotidyl transferase" evidence="10">
    <location>
        <begin position="15"/>
        <end position="81"/>
    </location>
</feature>
<keyword evidence="3" id="KW-0808">Transferase</keyword>
<protein>
    <submittedName>
        <fullName evidence="11">DNA polymerase</fullName>
    </submittedName>
</protein>
<keyword evidence="12" id="KW-1185">Reference proteome</keyword>
<keyword evidence="2" id="KW-1277">Toxin-antitoxin system</keyword>
<dbReference type="EMBL" id="AORC01000008">
    <property type="protein sequence ID" value="EYT49601.1"/>
    <property type="molecule type" value="Genomic_DNA"/>
</dbReference>
<proteinExistence type="inferred from homology"/>
<gene>
    <name evidence="11" type="ORF">D641_0107125</name>
</gene>
<dbReference type="Pfam" id="PF01909">
    <property type="entry name" value="NTP_transf_2"/>
    <property type="match status" value="1"/>
</dbReference>
<evidence type="ECO:0000256" key="9">
    <source>
        <dbReference type="ARBA" id="ARBA00038276"/>
    </source>
</evidence>
<keyword evidence="6" id="KW-0547">Nucleotide-binding</keyword>
<evidence type="ECO:0000256" key="6">
    <source>
        <dbReference type="ARBA" id="ARBA00022741"/>
    </source>
</evidence>
<keyword evidence="7" id="KW-0067">ATP-binding</keyword>
<dbReference type="Proteomes" id="UP000019754">
    <property type="component" value="Unassembled WGS sequence"/>
</dbReference>
<evidence type="ECO:0000256" key="5">
    <source>
        <dbReference type="ARBA" id="ARBA00022723"/>
    </source>
</evidence>
<keyword evidence="4" id="KW-0548">Nucleotidyltransferase</keyword>
<dbReference type="CDD" id="cd05403">
    <property type="entry name" value="NT_KNTase_like"/>
    <property type="match status" value="1"/>
</dbReference>
<evidence type="ECO:0000256" key="8">
    <source>
        <dbReference type="ARBA" id="ARBA00022842"/>
    </source>
</evidence>
<evidence type="ECO:0000256" key="7">
    <source>
        <dbReference type="ARBA" id="ARBA00022840"/>
    </source>
</evidence>
<evidence type="ECO:0000313" key="11">
    <source>
        <dbReference type="EMBL" id="EYT49601.1"/>
    </source>
</evidence>
<evidence type="ECO:0000256" key="4">
    <source>
        <dbReference type="ARBA" id="ARBA00022695"/>
    </source>
</evidence>
<dbReference type="Gene3D" id="3.30.460.10">
    <property type="entry name" value="Beta Polymerase, domain 2"/>
    <property type="match status" value="1"/>
</dbReference>
<keyword evidence="5" id="KW-0479">Metal-binding</keyword>
<dbReference type="GO" id="GO:0016779">
    <property type="term" value="F:nucleotidyltransferase activity"/>
    <property type="evidence" value="ECO:0007669"/>
    <property type="project" value="UniProtKB-KW"/>
</dbReference>
<dbReference type="AlphaFoldDB" id="A0A022L1E3"/>
<dbReference type="STRING" id="1249481.D641_0107125"/>
<dbReference type="GO" id="GO:0005524">
    <property type="term" value="F:ATP binding"/>
    <property type="evidence" value="ECO:0007669"/>
    <property type="project" value="UniProtKB-KW"/>
</dbReference>
<keyword evidence="8" id="KW-0460">Magnesium</keyword>
<organism evidence="11 12">
    <name type="scientific">Brachybacterium muris UCD-AY4</name>
    <dbReference type="NCBI Taxonomy" id="1249481"/>
    <lineage>
        <taxon>Bacteria</taxon>
        <taxon>Bacillati</taxon>
        <taxon>Actinomycetota</taxon>
        <taxon>Actinomycetes</taxon>
        <taxon>Micrococcales</taxon>
        <taxon>Dermabacteraceae</taxon>
        <taxon>Brachybacterium</taxon>
    </lineage>
</organism>
<evidence type="ECO:0000259" key="10">
    <source>
        <dbReference type="Pfam" id="PF01909"/>
    </source>
</evidence>
<dbReference type="InterPro" id="IPR043519">
    <property type="entry name" value="NT_sf"/>
</dbReference>
<comment type="similarity">
    <text evidence="9">Belongs to the MntA antitoxin family.</text>
</comment>
<dbReference type="SUPFAM" id="SSF81301">
    <property type="entry name" value="Nucleotidyltransferase"/>
    <property type="match status" value="1"/>
</dbReference>
<dbReference type="InterPro" id="IPR052038">
    <property type="entry name" value="Type-VII_TA_antitoxin"/>
</dbReference>
<evidence type="ECO:0000313" key="12">
    <source>
        <dbReference type="Proteomes" id="UP000019754"/>
    </source>
</evidence>
<accession>A0A022L1E3</accession>
<dbReference type="InterPro" id="IPR002934">
    <property type="entry name" value="Polymerase_NTP_transf_dom"/>
</dbReference>
<comment type="caution">
    <text evidence="11">The sequence shown here is derived from an EMBL/GenBank/DDBJ whole genome shotgun (WGS) entry which is preliminary data.</text>
</comment>
<dbReference type="HOGENOM" id="CLU_130257_10_2_11"/>
<dbReference type="PANTHER" id="PTHR33571:SF12">
    <property type="entry name" value="BSL3053 PROTEIN"/>
    <property type="match status" value="1"/>
</dbReference>
<name>A0A022L1E3_9MICO</name>
<reference evidence="11 12" key="1">
    <citation type="journal article" date="2013" name="Genome Announc.">
        <title>Draft genome sequence of an Actinobacterium, Brachybacterium muris strain UCD-AY4.</title>
        <authorList>
            <person name="Lo J.R."/>
            <person name="Lang J.M."/>
            <person name="Darling A.E."/>
            <person name="Eisen J.A."/>
            <person name="Coil D.A."/>
        </authorList>
    </citation>
    <scope>NUCLEOTIDE SEQUENCE [LARGE SCALE GENOMIC DNA]</scope>
    <source>
        <strain evidence="11 12">UCD-AY4</strain>
    </source>
</reference>